<reference evidence="2" key="1">
    <citation type="submission" date="2021-02" db="EMBL/GenBank/DDBJ databases">
        <authorList>
            <person name="Nowell W R."/>
        </authorList>
    </citation>
    <scope>NUCLEOTIDE SEQUENCE</scope>
</reference>
<dbReference type="EMBL" id="CAJOBC010000049">
    <property type="protein sequence ID" value="CAF3525983.1"/>
    <property type="molecule type" value="Genomic_DNA"/>
</dbReference>
<feature type="region of interest" description="Disordered" evidence="1">
    <location>
        <begin position="1"/>
        <end position="70"/>
    </location>
</feature>
<keyword evidence="4" id="KW-1185">Reference proteome</keyword>
<sequence length="554" mass="64314">MPSKPPAGFDKPKLVNTSVQSDEKLHRNASTMYDPITKRNFGTDVPRLPHSTSTQTTFPKNSYNPVQDKKLPPNRSIWIPCDDHPDKGVCGFQRRRRRSSEEYYGPVILEVANDRKRYQRNRQDERDLYTSPVRKIIPQYRLSVSPPPPEVRHTSVPKRMVSAETDTSMDIIKHDRGIQNETKPRKNASTMSDTESLITTAASRQQKHRHPISKRSIGVNFPPVDQRCLSPVVLRYREPLPTDRIERQKPHVQDQTTMADLNIMYDHFTQCDNIFFCDRITQTSDNGDFKQEIDYNNLDNERSYEEQEETIDLNNSNGDEDAMLLSSRYSISLKNPEYNENDELDQSQHFYHCTTTRGNRIGLDYTGEDLELRLQHGHIISLDDNNTSALNIGSINHLRDPTVDEYTNQFTTKYVNSDSNRISNETNKRKTLMMPVLNMSRAYLVEKQQLKKKDFSLPRQMSQLDNERRFAHKATNGNRIKSSARSENHEQVHRQSQSNGNFYFGRKPTTINIDSSFTDDTYSEIDTLTRNINRSSINSQNRPIRGRKLSYEED</sequence>
<comment type="caution">
    <text evidence="2">The sequence shown here is derived from an EMBL/GenBank/DDBJ whole genome shotgun (WGS) entry which is preliminary data.</text>
</comment>
<evidence type="ECO:0000256" key="1">
    <source>
        <dbReference type="SAM" id="MobiDB-lite"/>
    </source>
</evidence>
<proteinExistence type="predicted"/>
<evidence type="ECO:0000313" key="2">
    <source>
        <dbReference type="EMBL" id="CAF0747018.1"/>
    </source>
</evidence>
<accession>A0A813P8S9</accession>
<dbReference type="Proteomes" id="UP000663829">
    <property type="component" value="Unassembled WGS sequence"/>
</dbReference>
<feature type="compositionally biased region" description="Polar residues" evidence="1">
    <location>
        <begin position="187"/>
        <end position="204"/>
    </location>
</feature>
<gene>
    <name evidence="2" type="ORF">GPM918_LOCUS602</name>
    <name evidence="3" type="ORF">SRO942_LOCUS603</name>
</gene>
<protein>
    <submittedName>
        <fullName evidence="2">Uncharacterized protein</fullName>
    </submittedName>
</protein>
<evidence type="ECO:0000313" key="3">
    <source>
        <dbReference type="EMBL" id="CAF3525983.1"/>
    </source>
</evidence>
<dbReference type="EMBL" id="CAJNOQ010000049">
    <property type="protein sequence ID" value="CAF0747018.1"/>
    <property type="molecule type" value="Genomic_DNA"/>
</dbReference>
<dbReference type="Proteomes" id="UP000681722">
    <property type="component" value="Unassembled WGS sequence"/>
</dbReference>
<feature type="region of interest" description="Disordered" evidence="1">
    <location>
        <begin position="176"/>
        <end position="218"/>
    </location>
</feature>
<feature type="region of interest" description="Disordered" evidence="1">
    <location>
        <begin position="473"/>
        <end position="507"/>
    </location>
</feature>
<dbReference type="AlphaFoldDB" id="A0A813P8S9"/>
<evidence type="ECO:0000313" key="4">
    <source>
        <dbReference type="Proteomes" id="UP000663829"/>
    </source>
</evidence>
<feature type="compositionally biased region" description="Basic and acidic residues" evidence="1">
    <location>
        <begin position="484"/>
        <end position="493"/>
    </location>
</feature>
<feature type="compositionally biased region" description="Polar residues" evidence="1">
    <location>
        <begin position="50"/>
        <end position="65"/>
    </location>
</feature>
<organism evidence="2 4">
    <name type="scientific">Didymodactylos carnosus</name>
    <dbReference type="NCBI Taxonomy" id="1234261"/>
    <lineage>
        <taxon>Eukaryota</taxon>
        <taxon>Metazoa</taxon>
        <taxon>Spiralia</taxon>
        <taxon>Gnathifera</taxon>
        <taxon>Rotifera</taxon>
        <taxon>Eurotatoria</taxon>
        <taxon>Bdelloidea</taxon>
        <taxon>Philodinida</taxon>
        <taxon>Philodinidae</taxon>
        <taxon>Didymodactylos</taxon>
    </lineage>
</organism>
<name>A0A813P8S9_9BILA</name>
<dbReference type="OrthoDB" id="10042942at2759"/>